<dbReference type="CDD" id="cd04645">
    <property type="entry name" value="LbH_gamma_CA_like"/>
    <property type="match status" value="1"/>
</dbReference>
<dbReference type="SUPFAM" id="SSF51161">
    <property type="entry name" value="Trimeric LpxA-like enzymes"/>
    <property type="match status" value="1"/>
</dbReference>
<dbReference type="STRING" id="644282.Deba_1240"/>
<reference evidence="1 2" key="1">
    <citation type="journal article" date="2010" name="Stand. Genomic Sci.">
        <title>Complete genome sequence of Desulfarculus baarsii type strain (2st14).</title>
        <authorList>
            <person name="Sun H."/>
            <person name="Spring S."/>
            <person name="Lapidus A."/>
            <person name="Davenport K."/>
            <person name="Del Rio T.G."/>
            <person name="Tice H."/>
            <person name="Nolan M."/>
            <person name="Copeland A."/>
            <person name="Cheng J.F."/>
            <person name="Lucas S."/>
            <person name="Tapia R."/>
            <person name="Goodwin L."/>
            <person name="Pitluck S."/>
            <person name="Ivanova N."/>
            <person name="Pagani I."/>
            <person name="Mavromatis K."/>
            <person name="Ovchinnikova G."/>
            <person name="Pati A."/>
            <person name="Chen A."/>
            <person name="Palaniappan K."/>
            <person name="Hauser L."/>
            <person name="Chang Y.J."/>
            <person name="Jeffries C.D."/>
            <person name="Detter J.C."/>
            <person name="Han C."/>
            <person name="Rohde M."/>
            <person name="Brambilla E."/>
            <person name="Goker M."/>
            <person name="Woyke T."/>
            <person name="Bristow J."/>
            <person name="Eisen J.A."/>
            <person name="Markowitz V."/>
            <person name="Hugenholtz P."/>
            <person name="Kyrpides N.C."/>
            <person name="Klenk H.P."/>
            <person name="Land M."/>
        </authorList>
    </citation>
    <scope>NUCLEOTIDE SEQUENCE [LARGE SCALE GENOMIC DNA]</scope>
    <source>
        <strain evidence="2">ATCC 33931 / DSM 2075 / LMG 7858 / VKM B-1802 / 2st14</strain>
    </source>
</reference>
<dbReference type="eggNOG" id="COG0663">
    <property type="taxonomic scope" value="Bacteria"/>
</dbReference>
<evidence type="ECO:0000313" key="1">
    <source>
        <dbReference type="EMBL" id="ADK84608.1"/>
    </source>
</evidence>
<dbReference type="InterPro" id="IPR011004">
    <property type="entry name" value="Trimer_LpxA-like_sf"/>
</dbReference>
<accession>E1QFZ8</accession>
<name>E1QFZ8_DESB2</name>
<dbReference type="Proteomes" id="UP000009047">
    <property type="component" value="Chromosome"/>
</dbReference>
<keyword evidence="2" id="KW-1185">Reference proteome</keyword>
<dbReference type="Gene3D" id="2.160.10.10">
    <property type="entry name" value="Hexapeptide repeat proteins"/>
    <property type="match status" value="1"/>
</dbReference>
<dbReference type="EMBL" id="CP002085">
    <property type="protein sequence ID" value="ADK84608.1"/>
    <property type="molecule type" value="Genomic_DNA"/>
</dbReference>
<dbReference type="InterPro" id="IPR050484">
    <property type="entry name" value="Transf_Hexapept/Carb_Anhydrase"/>
</dbReference>
<dbReference type="AlphaFoldDB" id="E1QFZ8"/>
<evidence type="ECO:0000313" key="2">
    <source>
        <dbReference type="Proteomes" id="UP000009047"/>
    </source>
</evidence>
<dbReference type="InterPro" id="IPR047324">
    <property type="entry name" value="LbH_gamma_CA-like"/>
</dbReference>
<dbReference type="PANTHER" id="PTHR13061:SF29">
    <property type="entry name" value="GAMMA CARBONIC ANHYDRASE-LIKE 1, MITOCHONDRIAL-RELATED"/>
    <property type="match status" value="1"/>
</dbReference>
<dbReference type="OrthoDB" id="9803036at2"/>
<dbReference type="PANTHER" id="PTHR13061">
    <property type="entry name" value="DYNACTIN SUBUNIT P25"/>
    <property type="match status" value="1"/>
</dbReference>
<proteinExistence type="predicted"/>
<organism evidence="1 2">
    <name type="scientific">Desulfarculus baarsii (strain ATCC 33931 / DSM 2075 / LMG 7858 / VKM B-1802 / 2st14)</name>
    <dbReference type="NCBI Taxonomy" id="644282"/>
    <lineage>
        <taxon>Bacteria</taxon>
        <taxon>Pseudomonadati</taxon>
        <taxon>Thermodesulfobacteriota</taxon>
        <taxon>Desulfarculia</taxon>
        <taxon>Desulfarculales</taxon>
        <taxon>Desulfarculaceae</taxon>
        <taxon>Desulfarculus</taxon>
    </lineage>
</organism>
<protein>
    <submittedName>
        <fullName evidence="1">Transferase hexapeptide repeat protein</fullName>
    </submittedName>
</protein>
<dbReference type="KEGG" id="dbr:Deba_1240"/>
<dbReference type="HOGENOM" id="CLU_064827_7_1_7"/>
<gene>
    <name evidence="1" type="ordered locus">Deba_1240</name>
</gene>
<sequence length="179" mass="18772">MIAAIADKKPRLGEGVFVAPSALVAGEVDLADEVSVWYGCVIRGDVGAIAVGARSNIQDMSVLHVSRGGPPCLVGRDVLVGHRAVLHGCSIEDEAFIGIGAIILDGARVGAGAMIAAGGLVPPGALIPPGALAMGSPAKVKRQLSSEEMARNQAQTREYLQTARQHRRLWPLPQDDRRR</sequence>
<dbReference type="GO" id="GO:0016740">
    <property type="term" value="F:transferase activity"/>
    <property type="evidence" value="ECO:0007669"/>
    <property type="project" value="UniProtKB-KW"/>
</dbReference>
<keyword evidence="1" id="KW-0808">Transferase</keyword>